<evidence type="ECO:0000313" key="2">
    <source>
        <dbReference type="Proteomes" id="UP000279833"/>
    </source>
</evidence>
<evidence type="ECO:0000313" key="3">
    <source>
        <dbReference type="WBParaSite" id="SCUD_0000507601-mRNA-1"/>
    </source>
</evidence>
<proteinExistence type="predicted"/>
<dbReference type="EMBL" id="UZAK01007624">
    <property type="protein sequence ID" value="VDO92872.1"/>
    <property type="molecule type" value="Genomic_DNA"/>
</dbReference>
<reference evidence="3" key="1">
    <citation type="submission" date="2016-06" db="UniProtKB">
        <authorList>
            <consortium name="WormBaseParasite"/>
        </authorList>
    </citation>
    <scope>IDENTIFICATION</scope>
</reference>
<name>A0A183JQT7_9TREM</name>
<keyword evidence="2" id="KW-1185">Reference proteome</keyword>
<dbReference type="Proteomes" id="UP000279833">
    <property type="component" value="Unassembled WGS sequence"/>
</dbReference>
<reference evidence="1 2" key="2">
    <citation type="submission" date="2018-11" db="EMBL/GenBank/DDBJ databases">
        <authorList>
            <consortium name="Pathogen Informatics"/>
        </authorList>
    </citation>
    <scope>NUCLEOTIDE SEQUENCE [LARGE SCALE GENOMIC DNA]</scope>
    <source>
        <strain evidence="1">Dakar</strain>
        <strain evidence="2">Dakar, Senegal</strain>
    </source>
</reference>
<dbReference type="WBParaSite" id="SCUD_0000507601-mRNA-1">
    <property type="protein sequence ID" value="SCUD_0000507601-mRNA-1"/>
    <property type="gene ID" value="SCUD_0000507601"/>
</dbReference>
<gene>
    <name evidence="1" type="ORF">SCUD_LOCUS5075</name>
</gene>
<accession>A0A183JQT7</accession>
<organism evidence="3">
    <name type="scientific">Schistosoma curassoni</name>
    <dbReference type="NCBI Taxonomy" id="6186"/>
    <lineage>
        <taxon>Eukaryota</taxon>
        <taxon>Metazoa</taxon>
        <taxon>Spiralia</taxon>
        <taxon>Lophotrochozoa</taxon>
        <taxon>Platyhelminthes</taxon>
        <taxon>Trematoda</taxon>
        <taxon>Digenea</taxon>
        <taxon>Strigeidida</taxon>
        <taxon>Schistosomatoidea</taxon>
        <taxon>Schistosomatidae</taxon>
        <taxon>Schistosoma</taxon>
    </lineage>
</organism>
<dbReference type="AlphaFoldDB" id="A0A183JQT7"/>
<evidence type="ECO:0000313" key="1">
    <source>
        <dbReference type="EMBL" id="VDO92872.1"/>
    </source>
</evidence>
<protein>
    <submittedName>
        <fullName evidence="1 3">Uncharacterized protein</fullName>
    </submittedName>
</protein>
<sequence>MTFFHNFTTDNEHTCSELEMEINAKFDSEICSQIHLS</sequence>